<dbReference type="Gene3D" id="1.20.5.70">
    <property type="match status" value="1"/>
</dbReference>
<protein>
    <submittedName>
        <fullName evidence="18">Putative capsule polysaccharide export protein</fullName>
    </submittedName>
</protein>
<dbReference type="KEGG" id="wch:wcw_0061"/>
<dbReference type="GO" id="GO:0015159">
    <property type="term" value="F:polysaccharide transmembrane transporter activity"/>
    <property type="evidence" value="ECO:0007669"/>
    <property type="project" value="InterPro"/>
</dbReference>
<dbReference type="Pfam" id="PF22461">
    <property type="entry name" value="SLBB_2"/>
    <property type="match status" value="1"/>
</dbReference>
<dbReference type="InterPro" id="IPR049712">
    <property type="entry name" value="Poly_export"/>
</dbReference>
<dbReference type="PANTHER" id="PTHR33619:SF3">
    <property type="entry name" value="POLYSACCHARIDE EXPORT PROTEIN GFCE-RELATED"/>
    <property type="match status" value="1"/>
</dbReference>
<sequence>MHLKFSILILFSFILFNSCSRPCCDYNVVGPDEFVIDSYRIRQGKLAILEMTGEEIPPLPHDALIEYQDVIVEDDVLNIVLYHPLRKEIQNAFDFINHAVGGFRVVNGEVDLPDIAPVKVEGLTLLEAQQKIQREIQQQYADAEVFISYRDRLSRKVDIAGNAEVPIMPADGKIRLYEMLSKARINPRANLFMSYVLRDGTPLSVDLYKLMNEGDMSQNIVMKGGDKIFIANPDDAVVMVMGEVNRPSAIEIPYGYISLPEAIVRAGGIPFTGNRRCIQIIRGDLACPKIYVISWEHIIHLPNRSMLLMPGDTIYVSEKPITQWNRFISQLTPSLVGTRDIFMTYEMF</sequence>
<keyword evidence="14" id="KW-0449">Lipoprotein</keyword>
<dbReference type="InterPro" id="IPR040716">
    <property type="entry name" value="Wza_C"/>
</dbReference>
<keyword evidence="10" id="KW-0626">Porin</keyword>
<evidence type="ECO:0000256" key="6">
    <source>
        <dbReference type="ARBA" id="ARBA00022692"/>
    </source>
</evidence>
<reference evidence="18 19" key="1">
    <citation type="journal article" date="2010" name="PLoS ONE">
        <title>The Waddlia genome: a window into chlamydial biology.</title>
        <authorList>
            <person name="Bertelli C."/>
            <person name="Collyn F."/>
            <person name="Croxatto A."/>
            <person name="Ruckert C."/>
            <person name="Polkinghorne A."/>
            <person name="Kebbi-Beghdadi C."/>
            <person name="Goesmann A."/>
            <person name="Vaughan L."/>
            <person name="Greub G."/>
        </authorList>
    </citation>
    <scope>NUCLEOTIDE SEQUENCE [LARGE SCALE GENOMIC DNA]</scope>
    <source>
        <strain evidence="19">ATCC VR-1470 / WSU 86-1044</strain>
    </source>
</reference>
<evidence type="ECO:0000256" key="3">
    <source>
        <dbReference type="ARBA" id="ARBA00022448"/>
    </source>
</evidence>
<evidence type="ECO:0000256" key="4">
    <source>
        <dbReference type="ARBA" id="ARBA00022452"/>
    </source>
</evidence>
<dbReference type="Proteomes" id="UP000001505">
    <property type="component" value="Chromosome"/>
</dbReference>
<dbReference type="GO" id="GO:0006811">
    <property type="term" value="P:monoatomic ion transport"/>
    <property type="evidence" value="ECO:0007669"/>
    <property type="project" value="UniProtKB-KW"/>
</dbReference>
<dbReference type="GO" id="GO:0009279">
    <property type="term" value="C:cell outer membrane"/>
    <property type="evidence" value="ECO:0007669"/>
    <property type="project" value="UniProtKB-SubCell"/>
</dbReference>
<dbReference type="Gene3D" id="3.30.1950.10">
    <property type="entry name" value="wza like domain"/>
    <property type="match status" value="1"/>
</dbReference>
<comment type="similarity">
    <text evidence="2">Belongs to the BexD/CtrA/VexA family.</text>
</comment>
<keyword evidence="8" id="KW-0625">Polysaccharide transport</keyword>
<dbReference type="InterPro" id="IPR003715">
    <property type="entry name" value="Poly_export_N"/>
</dbReference>
<dbReference type="Gene3D" id="3.10.560.10">
    <property type="entry name" value="Outer membrane lipoprotein wza domain like"/>
    <property type="match status" value="2"/>
</dbReference>
<dbReference type="InterPro" id="IPR054765">
    <property type="entry name" value="SLBB_dom"/>
</dbReference>
<evidence type="ECO:0000259" key="17">
    <source>
        <dbReference type="Pfam" id="PF22461"/>
    </source>
</evidence>
<feature type="domain" description="Outer-membrane lipoprotein Wza C-terminal" evidence="16">
    <location>
        <begin position="320"/>
        <end position="340"/>
    </location>
</feature>
<evidence type="ECO:0000256" key="13">
    <source>
        <dbReference type="ARBA" id="ARBA00023237"/>
    </source>
</evidence>
<keyword evidence="4" id="KW-1134">Transmembrane beta strand</keyword>
<dbReference type="OrthoDB" id="9808421at2"/>
<keyword evidence="13" id="KW-0998">Cell outer membrane</keyword>
<keyword evidence="19" id="KW-1185">Reference proteome</keyword>
<keyword evidence="3" id="KW-0813">Transport</keyword>
<evidence type="ECO:0000256" key="2">
    <source>
        <dbReference type="ARBA" id="ARBA00009450"/>
    </source>
</evidence>
<proteinExistence type="inferred from homology"/>
<evidence type="ECO:0000313" key="19">
    <source>
        <dbReference type="Proteomes" id="UP000001505"/>
    </source>
</evidence>
<keyword evidence="9" id="KW-0406">Ion transport</keyword>
<dbReference type="RefSeq" id="WP_013181165.1">
    <property type="nucleotide sequence ID" value="NC_014225.1"/>
</dbReference>
<dbReference type="Pfam" id="PF02563">
    <property type="entry name" value="Poly_export"/>
    <property type="match status" value="1"/>
</dbReference>
<evidence type="ECO:0000259" key="15">
    <source>
        <dbReference type="Pfam" id="PF02563"/>
    </source>
</evidence>
<accession>D6YTH6</accession>
<feature type="domain" description="Polysaccharide export protein N-terminal" evidence="15">
    <location>
        <begin position="68"/>
        <end position="148"/>
    </location>
</feature>
<dbReference type="AlphaFoldDB" id="D6YTH6"/>
<feature type="domain" description="SLBB" evidence="17">
    <location>
        <begin position="238"/>
        <end position="316"/>
    </location>
</feature>
<evidence type="ECO:0000256" key="7">
    <source>
        <dbReference type="ARBA" id="ARBA00022729"/>
    </source>
</evidence>
<evidence type="ECO:0000313" key="18">
    <source>
        <dbReference type="EMBL" id="ADI37437.1"/>
    </source>
</evidence>
<evidence type="ECO:0000256" key="14">
    <source>
        <dbReference type="ARBA" id="ARBA00023288"/>
    </source>
</evidence>
<evidence type="ECO:0000256" key="1">
    <source>
        <dbReference type="ARBA" id="ARBA00004571"/>
    </source>
</evidence>
<organism evidence="18 19">
    <name type="scientific">Waddlia chondrophila (strain ATCC VR-1470 / WSU 86-1044)</name>
    <dbReference type="NCBI Taxonomy" id="716544"/>
    <lineage>
        <taxon>Bacteria</taxon>
        <taxon>Pseudomonadati</taxon>
        <taxon>Chlamydiota</taxon>
        <taxon>Chlamydiia</taxon>
        <taxon>Parachlamydiales</taxon>
        <taxon>Waddliaceae</taxon>
        <taxon>Waddlia</taxon>
    </lineage>
</organism>
<keyword evidence="12" id="KW-0564">Palmitate</keyword>
<evidence type="ECO:0000256" key="9">
    <source>
        <dbReference type="ARBA" id="ARBA00023065"/>
    </source>
</evidence>
<evidence type="ECO:0000256" key="11">
    <source>
        <dbReference type="ARBA" id="ARBA00023136"/>
    </source>
</evidence>
<comment type="subcellular location">
    <subcellularLocation>
        <location evidence="1">Cell outer membrane</location>
        <topology evidence="1">Multi-pass membrane protein</topology>
    </subcellularLocation>
</comment>
<dbReference type="PANTHER" id="PTHR33619">
    <property type="entry name" value="POLYSACCHARIDE EXPORT PROTEIN GFCE-RELATED"/>
    <property type="match status" value="1"/>
</dbReference>
<keyword evidence="7" id="KW-0732">Signal</keyword>
<keyword evidence="6" id="KW-0812">Transmembrane</keyword>
<dbReference type="HOGENOM" id="CLU_650323_0_0_0"/>
<dbReference type="EMBL" id="CP001928">
    <property type="protein sequence ID" value="ADI37437.1"/>
    <property type="molecule type" value="Genomic_DNA"/>
</dbReference>
<evidence type="ECO:0000259" key="16">
    <source>
        <dbReference type="Pfam" id="PF18412"/>
    </source>
</evidence>
<keyword evidence="5" id="KW-0762">Sugar transport</keyword>
<dbReference type="GO" id="GO:0046930">
    <property type="term" value="C:pore complex"/>
    <property type="evidence" value="ECO:0007669"/>
    <property type="project" value="UniProtKB-KW"/>
</dbReference>
<dbReference type="GO" id="GO:0015288">
    <property type="term" value="F:porin activity"/>
    <property type="evidence" value="ECO:0007669"/>
    <property type="project" value="UniProtKB-KW"/>
</dbReference>
<gene>
    <name evidence="18" type="primary">wza</name>
    <name evidence="18" type="ordered locus">wcw_0061</name>
</gene>
<evidence type="ECO:0000256" key="10">
    <source>
        <dbReference type="ARBA" id="ARBA00023114"/>
    </source>
</evidence>
<name>D6YTH6_WADCW</name>
<keyword evidence="11" id="KW-0472">Membrane</keyword>
<dbReference type="eggNOG" id="COG1596">
    <property type="taxonomic scope" value="Bacteria"/>
</dbReference>
<evidence type="ECO:0000256" key="12">
    <source>
        <dbReference type="ARBA" id="ARBA00023139"/>
    </source>
</evidence>
<dbReference type="Pfam" id="PF18412">
    <property type="entry name" value="Wza_C"/>
    <property type="match status" value="1"/>
</dbReference>
<evidence type="ECO:0000256" key="5">
    <source>
        <dbReference type="ARBA" id="ARBA00022597"/>
    </source>
</evidence>
<dbReference type="STRING" id="716544.wcw_0061"/>
<evidence type="ECO:0000256" key="8">
    <source>
        <dbReference type="ARBA" id="ARBA00023047"/>
    </source>
</evidence>